<evidence type="ECO:0000256" key="1">
    <source>
        <dbReference type="ARBA" id="ARBA00009670"/>
    </source>
</evidence>
<protein>
    <recommendedName>
        <fullName evidence="2">ABC1 atypical kinase-like domain-containing protein</fullName>
    </recommendedName>
</protein>
<dbReference type="PANTHER" id="PTHR10566:SF113">
    <property type="entry name" value="PROTEIN ACTIVITY OF BC1 COMPLEX KINASE 7, CHLOROPLASTIC"/>
    <property type="match status" value="1"/>
</dbReference>
<dbReference type="SUPFAM" id="SSF56112">
    <property type="entry name" value="Protein kinase-like (PK-like)"/>
    <property type="match status" value="1"/>
</dbReference>
<feature type="domain" description="ABC1 atypical kinase-like" evidence="2">
    <location>
        <begin position="91"/>
        <end position="143"/>
    </location>
</feature>
<dbReference type="OrthoDB" id="9795390at2"/>
<feature type="domain" description="ABC1 atypical kinase-like" evidence="2">
    <location>
        <begin position="171"/>
        <end position="366"/>
    </location>
</feature>
<sequence length="412" mass="47892">MRNLFRILLIGYVIRRYRIDKYLIEEKKLKVFKLLSFCFFWVPAKAKTCSVGTRLKLTLEELGPIWIKLGQLLSIQDDFFDEQITEELKSLQERTIPANVEHLQKKIEKDLGIPFNSIFESFSEDPLASASIAQVYTANLNLNNYQKLILNSKNDKLIINKTNDFDFTQEKVAVVIKVLRPGVREKIKVELKLIRSIFNFISRYVDQSNRLRGSEVVDELENNFNVELDLTCEAGNGQTLRDHWLNSHVLYIPKVFCATKDWFISERIFGTSINNHQNLIDNAVNCELLAKRGVEIFFRQLLEFNFFHADMHPGNIFADISNPEDPTYIAIDFGIVGSLTNLDTKYLVENLIAFFKRDYRKIAELHVNSGWIRGKVDVNEFERQIGYALDPLFNKSLDEIRFSLVLKNLFTV</sequence>
<dbReference type="InterPro" id="IPR050154">
    <property type="entry name" value="UbiB_kinase"/>
</dbReference>
<dbReference type="InterPro" id="IPR011009">
    <property type="entry name" value="Kinase-like_dom_sf"/>
</dbReference>
<accession>A0A3A1YB88</accession>
<dbReference type="RefSeq" id="WP_119534770.1">
    <property type="nucleotide sequence ID" value="NZ_NRJF01000117.1"/>
</dbReference>
<evidence type="ECO:0000313" key="3">
    <source>
        <dbReference type="EMBL" id="RIY34935.1"/>
    </source>
</evidence>
<evidence type="ECO:0000313" key="4">
    <source>
        <dbReference type="Proteomes" id="UP000265964"/>
    </source>
</evidence>
<gene>
    <name evidence="3" type="ORF">CKF59_04435</name>
</gene>
<reference evidence="3 4" key="1">
    <citation type="submission" date="2017-08" db="EMBL/GenBank/DDBJ databases">
        <title>Reclassification of Bisgaard taxon 37 and 44.</title>
        <authorList>
            <person name="Christensen H."/>
        </authorList>
    </citation>
    <scope>NUCLEOTIDE SEQUENCE [LARGE SCALE GENOMIC DNA]</scope>
    <source>
        <strain evidence="3 4">EEAB3T1</strain>
    </source>
</reference>
<dbReference type="EMBL" id="NRJF01000117">
    <property type="protein sequence ID" value="RIY34935.1"/>
    <property type="molecule type" value="Genomic_DNA"/>
</dbReference>
<comment type="caution">
    <text evidence="3">The sequence shown here is derived from an EMBL/GenBank/DDBJ whole genome shotgun (WGS) entry which is preliminary data.</text>
</comment>
<dbReference type="Pfam" id="PF03109">
    <property type="entry name" value="ABC1"/>
    <property type="match status" value="2"/>
</dbReference>
<dbReference type="PANTHER" id="PTHR10566">
    <property type="entry name" value="CHAPERONE-ACTIVITY OF BC1 COMPLEX CABC1 -RELATED"/>
    <property type="match status" value="1"/>
</dbReference>
<name>A0A3A1YB88_9GAMM</name>
<dbReference type="AlphaFoldDB" id="A0A3A1YB88"/>
<organism evidence="3 4">
    <name type="scientific">Psittacicella gerlachiana</name>
    <dbReference type="NCBI Taxonomy" id="2028574"/>
    <lineage>
        <taxon>Bacteria</taxon>
        <taxon>Pseudomonadati</taxon>
        <taxon>Pseudomonadota</taxon>
        <taxon>Gammaproteobacteria</taxon>
        <taxon>Pasteurellales</taxon>
        <taxon>Psittacicellaceae</taxon>
        <taxon>Psittacicella</taxon>
    </lineage>
</organism>
<keyword evidence="4" id="KW-1185">Reference proteome</keyword>
<feature type="non-terminal residue" evidence="3">
    <location>
        <position position="412"/>
    </location>
</feature>
<proteinExistence type="inferred from homology"/>
<dbReference type="Proteomes" id="UP000265964">
    <property type="component" value="Unassembled WGS sequence"/>
</dbReference>
<comment type="similarity">
    <text evidence="1">Belongs to the protein kinase superfamily. ADCK protein kinase family.</text>
</comment>
<dbReference type="InterPro" id="IPR004147">
    <property type="entry name" value="ABC1_dom"/>
</dbReference>
<evidence type="ECO:0000259" key="2">
    <source>
        <dbReference type="Pfam" id="PF03109"/>
    </source>
</evidence>